<dbReference type="AlphaFoldDB" id="A0A7C8YYA3"/>
<proteinExistence type="predicted"/>
<dbReference type="Pfam" id="PF07498">
    <property type="entry name" value="Rho_N"/>
    <property type="match status" value="1"/>
</dbReference>
<reference evidence="3" key="2">
    <citation type="submission" date="2020-07" db="EMBL/GenBank/DDBJ databases">
        <authorList>
            <person name="Vera ALvarez R."/>
            <person name="Arias-Moreno D.M."/>
            <person name="Jimenez-Jacinto V."/>
            <person name="Jimenez-Bremont J.F."/>
            <person name="Swaminathan K."/>
            <person name="Moose S.P."/>
            <person name="Guerrero-Gonzalez M.L."/>
            <person name="Marino-Ramirez L."/>
            <person name="Landsman D."/>
            <person name="Rodriguez-Kessler M."/>
            <person name="Delgado-Sanchez P."/>
        </authorList>
    </citation>
    <scope>NUCLEOTIDE SEQUENCE</scope>
    <source>
        <tissue evidence="3">Cladode</tissue>
    </source>
</reference>
<feature type="region of interest" description="Disordered" evidence="1">
    <location>
        <begin position="147"/>
        <end position="170"/>
    </location>
</feature>
<evidence type="ECO:0000313" key="3">
    <source>
        <dbReference type="EMBL" id="MBA4629676.1"/>
    </source>
</evidence>
<evidence type="ECO:0000256" key="1">
    <source>
        <dbReference type="SAM" id="MobiDB-lite"/>
    </source>
</evidence>
<dbReference type="GO" id="GO:0006353">
    <property type="term" value="P:DNA-templated transcription termination"/>
    <property type="evidence" value="ECO:0007669"/>
    <property type="project" value="InterPro"/>
</dbReference>
<organism evidence="3">
    <name type="scientific">Opuntia streptacantha</name>
    <name type="common">Prickly pear cactus</name>
    <name type="synonym">Opuntia cardona</name>
    <dbReference type="NCBI Taxonomy" id="393608"/>
    <lineage>
        <taxon>Eukaryota</taxon>
        <taxon>Viridiplantae</taxon>
        <taxon>Streptophyta</taxon>
        <taxon>Embryophyta</taxon>
        <taxon>Tracheophyta</taxon>
        <taxon>Spermatophyta</taxon>
        <taxon>Magnoliopsida</taxon>
        <taxon>eudicotyledons</taxon>
        <taxon>Gunneridae</taxon>
        <taxon>Pentapetalae</taxon>
        <taxon>Caryophyllales</taxon>
        <taxon>Cactineae</taxon>
        <taxon>Cactaceae</taxon>
        <taxon>Opuntioideae</taxon>
        <taxon>Opuntia</taxon>
    </lineage>
</organism>
<feature type="region of interest" description="Disordered" evidence="1">
    <location>
        <begin position="185"/>
        <end position="313"/>
    </location>
</feature>
<dbReference type="PANTHER" id="PTHR34449">
    <property type="entry name" value="RHO TERMINATION FACTOR"/>
    <property type="match status" value="1"/>
</dbReference>
<feature type="compositionally biased region" description="Acidic residues" evidence="1">
    <location>
        <begin position="302"/>
        <end position="312"/>
    </location>
</feature>
<feature type="compositionally biased region" description="Basic and acidic residues" evidence="1">
    <location>
        <begin position="90"/>
        <end position="102"/>
    </location>
</feature>
<sequence>MSPALNLLSHNLQVYGPSESLPCLGVSGRTVSISPCPRNERRTLHMSVMPPKCYLRHKFFVCKARYEGQRRYSDSSGQNRLGFFRGRNNQNEERVGSDKFDESEFLSTKNGPLGPNTEKYDTTASGARDKEIVEIFKRVQVRLREKAGVEAEERSEVGKEHDKKSEEPDPILRFVRKLSVEPGKRKVNGGFSNKLNFDRTNPQQSGKSNEEKSEGFSEFISIVREGPRETKRSSFSRPLSNFRRRSPVPRIRYEPIVSAEDSVSHSGLDEKSGEIYPEPASESESESDIEPDTDLSSRLELDQEEDEVEELETAVQSEIDLVNGHAAEFSDAEEDNVDERETEKQLTALEDFNVMKLAELRALAKARGMKGYSKLKKSELVGLLSEDAI</sequence>
<feature type="compositionally biased region" description="Acidic residues" evidence="1">
    <location>
        <begin position="281"/>
        <end position="293"/>
    </location>
</feature>
<protein>
    <recommendedName>
        <fullName evidence="2">Rho termination factor-like N-terminal domain-containing protein</fullName>
    </recommendedName>
</protein>
<name>A0A7C8YYA3_OPUST</name>
<accession>A0A7C8YYA3</accession>
<dbReference type="EMBL" id="GISG01070402">
    <property type="protein sequence ID" value="MBA4629676.1"/>
    <property type="molecule type" value="Transcribed_RNA"/>
</dbReference>
<reference evidence="3" key="1">
    <citation type="journal article" date="2013" name="J. Plant Res.">
        <title>Effect of fungi and light on seed germination of three Opuntia species from semiarid lands of central Mexico.</title>
        <authorList>
            <person name="Delgado-Sanchez P."/>
            <person name="Jimenez-Bremont J.F."/>
            <person name="Guerrero-Gonzalez Mde L."/>
            <person name="Flores J."/>
        </authorList>
    </citation>
    <scope>NUCLEOTIDE SEQUENCE</scope>
    <source>
        <tissue evidence="3">Cladode</tissue>
    </source>
</reference>
<dbReference type="PANTHER" id="PTHR34449:SF5">
    <property type="entry name" value="ATP BINDING _ ATPASE"/>
    <property type="match status" value="1"/>
</dbReference>
<feature type="compositionally biased region" description="Polar residues" evidence="1">
    <location>
        <begin position="190"/>
        <end position="207"/>
    </location>
</feature>
<feature type="compositionally biased region" description="Basic and acidic residues" evidence="1">
    <location>
        <begin position="147"/>
        <end position="167"/>
    </location>
</feature>
<feature type="region of interest" description="Disordered" evidence="1">
    <location>
        <begin position="82"/>
        <end position="125"/>
    </location>
</feature>
<feature type="domain" description="Rho termination factor-like N-terminal" evidence="2">
    <location>
        <begin position="355"/>
        <end position="381"/>
    </location>
</feature>
<evidence type="ECO:0000259" key="2">
    <source>
        <dbReference type="Pfam" id="PF07498"/>
    </source>
</evidence>
<dbReference type="InterPro" id="IPR011112">
    <property type="entry name" value="Rho-like_N"/>
</dbReference>